<reference evidence="3 4" key="1">
    <citation type="submission" date="2018-06" db="EMBL/GenBank/DDBJ databases">
        <title>Whole genome sequencing of Candida tropicalis (genome annotated by CSBL at Korea University).</title>
        <authorList>
            <person name="Ahn J."/>
        </authorList>
    </citation>
    <scope>NUCLEOTIDE SEQUENCE [LARGE SCALE GENOMIC DNA]</scope>
    <source>
        <strain evidence="3 4">ATCC 20962</strain>
    </source>
</reference>
<dbReference type="AlphaFoldDB" id="A0A367YR90"/>
<name>A0A367YR90_9ASCO</name>
<dbReference type="STRING" id="5486.A0A367YR90"/>
<gene>
    <name evidence="3" type="ORF">Cantr_02374</name>
</gene>
<keyword evidence="4" id="KW-1185">Reference proteome</keyword>
<proteinExistence type="inferred from homology"/>
<comment type="similarity">
    <text evidence="1">Belongs to the PET191 family.</text>
</comment>
<dbReference type="GO" id="GO:0033617">
    <property type="term" value="P:mitochondrial respiratory chain complex IV assembly"/>
    <property type="evidence" value="ECO:0007669"/>
    <property type="project" value="TreeGrafter"/>
</dbReference>
<dbReference type="InterPro" id="IPR018793">
    <property type="entry name" value="Cyt_c_oxidase_assmbl_Pet191"/>
</dbReference>
<evidence type="ECO:0000313" key="3">
    <source>
        <dbReference type="EMBL" id="RCK67532.1"/>
    </source>
</evidence>
<dbReference type="Pfam" id="PF10203">
    <property type="entry name" value="Pet191_N"/>
    <property type="match status" value="1"/>
</dbReference>
<dbReference type="PANTHER" id="PTHR28627">
    <property type="entry name" value="CYTOCHROME C OXIDASE ASSEMBLY FACTOR 5"/>
    <property type="match status" value="1"/>
</dbReference>
<dbReference type="GO" id="GO:0005739">
    <property type="term" value="C:mitochondrion"/>
    <property type="evidence" value="ECO:0007669"/>
    <property type="project" value="TreeGrafter"/>
</dbReference>
<evidence type="ECO:0000313" key="4">
    <source>
        <dbReference type="Proteomes" id="UP000253472"/>
    </source>
</evidence>
<accession>A0A367YR90</accession>
<dbReference type="PANTHER" id="PTHR28627:SF1">
    <property type="entry name" value="CYTOCHROME C OXIDASE ASSEMBLY FACTOR 5"/>
    <property type="match status" value="1"/>
</dbReference>
<evidence type="ECO:0000256" key="1">
    <source>
        <dbReference type="ARBA" id="ARBA00007785"/>
    </source>
</evidence>
<organism evidence="3 4">
    <name type="scientific">Candida viswanathii</name>
    <dbReference type="NCBI Taxonomy" id="5486"/>
    <lineage>
        <taxon>Eukaryota</taxon>
        <taxon>Fungi</taxon>
        <taxon>Dikarya</taxon>
        <taxon>Ascomycota</taxon>
        <taxon>Saccharomycotina</taxon>
        <taxon>Pichiomycetes</taxon>
        <taxon>Debaryomycetaceae</taxon>
        <taxon>Candida/Lodderomyces clade</taxon>
        <taxon>Candida</taxon>
    </lineage>
</organism>
<protein>
    <recommendedName>
        <fullName evidence="5">Mitochondrial protein PET191</fullName>
    </recommendedName>
</protein>
<dbReference type="Proteomes" id="UP000253472">
    <property type="component" value="Unassembled WGS sequence"/>
</dbReference>
<sequence length="121" mass="13801">MGASCKDQRVALAICLQRSPCVLLERNTPKDCLTNPELKKDLPELCKANFRAFMECKEGMLDMRKRMKGNAPLSTGRYDDTYEKLSSGNFDPREEMRKLDVLNRNLSKAQQAKEEAEQNNA</sequence>
<dbReference type="OrthoDB" id="282149at2759"/>
<keyword evidence="2" id="KW-1015">Disulfide bond</keyword>
<evidence type="ECO:0000256" key="2">
    <source>
        <dbReference type="ARBA" id="ARBA00023157"/>
    </source>
</evidence>
<dbReference type="EMBL" id="QLNQ01000001">
    <property type="protein sequence ID" value="RCK67532.1"/>
    <property type="molecule type" value="Genomic_DNA"/>
</dbReference>
<comment type="caution">
    <text evidence="3">The sequence shown here is derived from an EMBL/GenBank/DDBJ whole genome shotgun (WGS) entry which is preliminary data.</text>
</comment>
<evidence type="ECO:0008006" key="5">
    <source>
        <dbReference type="Google" id="ProtNLM"/>
    </source>
</evidence>